<accession>A0A076FEK3</accession>
<proteinExistence type="predicted"/>
<dbReference type="eggNOG" id="ENOG5032KMZ">
    <property type="taxonomic scope" value="Bacteria"/>
</dbReference>
<dbReference type="RefSeq" id="WP_038453175.1">
    <property type="nucleotide sequence ID" value="NZ_CP009043.1"/>
</dbReference>
<dbReference type="HOGENOM" id="CLU_159178_0_0_7"/>
<dbReference type="EMBL" id="CP009043">
    <property type="protein sequence ID" value="AII14274.1"/>
    <property type="molecule type" value="Genomic_DNA"/>
</dbReference>
<gene>
    <name evidence="1" type="primary">flgQ</name>
    <name evidence="1" type="ORF">CIG1485E_0406</name>
</gene>
<keyword evidence="2" id="KW-1185">Reference proteome</keyword>
<dbReference type="KEGG" id="caj:CIG1485E_0406"/>
<dbReference type="PATRIC" id="fig|1244531.5.peg.414"/>
<protein>
    <submittedName>
        <fullName evidence="1">Flagellar-associated protein FlgQ</fullName>
    </submittedName>
</protein>
<name>A0A076FEK3_9BACT</name>
<sequence>MARAFCLLILPLLLFGGEEFIFWAKYSSSNNILKSQIVAISNAMVLSQKDKVFLCDLNSTKFKNETTLNYLKRNEDELFSCFSSSQILLNETSKFSLKSADANTHITVVPLRFIVDFKPSGARISKIKSR</sequence>
<keyword evidence="1" id="KW-0966">Cell projection</keyword>
<reference evidence="2" key="1">
    <citation type="journal article" date="2014" name="Genome Announc.">
        <title>Complete Genome Sequence of Campylobacter iguaniorum Strain 1485ET, Isolated from a Bearded Dragon (Pogona vitticeps).</title>
        <authorList>
            <person name="Gilbert M.J."/>
            <person name="Miller W.G."/>
            <person name="Yee E."/>
            <person name="Kik M."/>
            <person name="Wagenaar J.A."/>
            <person name="Duim B."/>
        </authorList>
    </citation>
    <scope>NUCLEOTIDE SEQUENCE [LARGE SCALE GENOMIC DNA]</scope>
    <source>
        <strain evidence="2">1485E</strain>
    </source>
</reference>
<keyword evidence="1" id="KW-0969">Cilium</keyword>
<dbReference type="Proteomes" id="UP000028486">
    <property type="component" value="Chromosome"/>
</dbReference>
<dbReference type="STRING" id="1244531.CIG2463D_0407"/>
<evidence type="ECO:0000313" key="2">
    <source>
        <dbReference type="Proteomes" id="UP000028486"/>
    </source>
</evidence>
<keyword evidence="1" id="KW-0282">Flagellum</keyword>
<evidence type="ECO:0000313" key="1">
    <source>
        <dbReference type="EMBL" id="AII14274.1"/>
    </source>
</evidence>
<organism evidence="1 2">
    <name type="scientific">Campylobacter iguaniorum</name>
    <dbReference type="NCBI Taxonomy" id="1244531"/>
    <lineage>
        <taxon>Bacteria</taxon>
        <taxon>Pseudomonadati</taxon>
        <taxon>Campylobacterota</taxon>
        <taxon>Epsilonproteobacteria</taxon>
        <taxon>Campylobacterales</taxon>
        <taxon>Campylobacteraceae</taxon>
        <taxon>Campylobacter</taxon>
    </lineage>
</organism>
<dbReference type="OrthoDB" id="5358713at2"/>
<dbReference type="AlphaFoldDB" id="A0A076FEK3"/>